<keyword evidence="2" id="KW-0472">Membrane</keyword>
<evidence type="ECO:0000313" key="4">
    <source>
        <dbReference type="Proteomes" id="UP000178187"/>
    </source>
</evidence>
<protein>
    <submittedName>
        <fullName evidence="3">Uncharacterized protein</fullName>
    </submittedName>
</protein>
<evidence type="ECO:0000313" key="3">
    <source>
        <dbReference type="EMBL" id="OGW99236.1"/>
    </source>
</evidence>
<sequence length="1343" mass="152093">MVTARKKRIYPSCFKVNAFIIILTCSFHFISWALPGSLNERTLTSQTEVTNTSQAAVSHPETLNQLDLKIPEAIGKIEKTYSPNSPGNQSSSFPRFVIHIQDAHANYEAQKNIQKLLEYLTANFNIDSVFVEGGMGEITTDSFHFFDEPALNEKTADLLAKKGLIGGTELFLVSQLTKTAKRSGSIYGVENPLLYKEDLKAFKAVYDHKDTGDQFLKQLETLILTKASYIFNKRLNEFFREWTFLSNHQDSLASYLKFLQSSALKDLDIDFGNAENQSDWPYLVRLFKMNETSGNMDDRKAEAEKIKLIEWLRLKNIPDTLIKNIEAFQLKTTTNQQTTPSSNPIFRQPRTFFETLHEAAAPKGFSFADYPNFFRHAGILILQNEIEAKGLYQELEQLTDRIYNRLASKEEEKTLIKIYKYFLLLKKLFSLELTHNEYSVVIQNKNEISPSILSGELTQLGSNEQTKNIIPAPVVNQLFSEAVTFFEIAQKREQSMFENMASPAKTEKPSVAILVTGGFHSAGLQNIFEKNAVGYAAVSPRFSEISDKMTYIKAMTFPSAPLLQKSYIKPFWPLNVDAITRFWGNDSFTQAALQQKLFELLLDGLSPVIIETVQSADPTRQLRTFNLLIRQLRNNLGLPALNASVTRSGRVVHQGKFLPDSKNPNRSVILSPAGLASAQTVRSEVRLPSFRHIIKAIRPQFMVRTPVLTALQELLPSVYAYRLLGQNSKREDDRPFAMKEVAALEAELGLWHQARQTAWDLKRYVEKQPRKKLFLHLHASALMLIAKAQFEQGAIKKARGTLREAKQEVLRIPETSESVTSTKQPAFPLSNYLKFLSLLGISALELEQKVEAGQETFRQAKRLAFNMPAQPVFQKTHTYRDLALFFVAIVETEEKLMTTESRTALFNAISDASVKSATARAIDDHLMILSTGRKLKLELPELRGNSIDVAVLGEMAHERHRILASWKELTQHYKPFSTDRVLRKITRIPAWPNSLHQLELIMFLVSNPDLMRRSGEFYKAMKIFRRAADLPLSVPEWDQALKDREITRQVYDKWLFDSSLRRFAFGLASAGSNAPNNRARWTSFIAELNGESRLQGRAEVRIALRPELLSLQPEIPSPSEIAVATSRLLGNGIFRIGRMPERQSTTKAKHTDLFSAFPDQEKAANLQLRISMSFDEIPSMDDLRLQILIDFLSHNQTAIVQILLPEASNNQLRNLERTMSREIANRRQKLNTPATRGVKLNVTSDELKMHRFITSAPARALVFDSRNKAQSLLNDVLKKQIEALLVNDNALLKDKGTALLTAIYTVLERPKLSAGITTSSALMELAKNLEFVRQAQAIITQAA</sequence>
<feature type="coiled-coil region" evidence="1">
    <location>
        <begin position="381"/>
        <end position="412"/>
    </location>
</feature>
<reference evidence="3 4" key="1">
    <citation type="journal article" date="2016" name="Nat. Commun.">
        <title>Thousands of microbial genomes shed light on interconnected biogeochemical processes in an aquifer system.</title>
        <authorList>
            <person name="Anantharaman K."/>
            <person name="Brown C.T."/>
            <person name="Hug L.A."/>
            <person name="Sharon I."/>
            <person name="Castelle C.J."/>
            <person name="Probst A.J."/>
            <person name="Thomas B.C."/>
            <person name="Singh A."/>
            <person name="Wilkins M.J."/>
            <person name="Karaoz U."/>
            <person name="Brodie E.L."/>
            <person name="Williams K.H."/>
            <person name="Hubbard S.S."/>
            <person name="Banfield J.F."/>
        </authorList>
    </citation>
    <scope>NUCLEOTIDE SEQUENCE [LARGE SCALE GENOMIC DNA]</scope>
</reference>
<feature type="transmembrane region" description="Helical" evidence="2">
    <location>
        <begin position="12"/>
        <end position="34"/>
    </location>
</feature>
<evidence type="ECO:0000256" key="1">
    <source>
        <dbReference type="SAM" id="Coils"/>
    </source>
</evidence>
<comment type="caution">
    <text evidence="3">The sequence shown here is derived from an EMBL/GenBank/DDBJ whole genome shotgun (WGS) entry which is preliminary data.</text>
</comment>
<keyword evidence="2" id="KW-1133">Transmembrane helix</keyword>
<dbReference type="EMBL" id="MHFR01000012">
    <property type="protein sequence ID" value="OGW99236.1"/>
    <property type="molecule type" value="Genomic_DNA"/>
</dbReference>
<accession>A0A1G1L273</accession>
<gene>
    <name evidence="3" type="ORF">A3G33_02250</name>
</gene>
<name>A0A1G1L273_9BACT</name>
<evidence type="ECO:0000256" key="2">
    <source>
        <dbReference type="SAM" id="Phobius"/>
    </source>
</evidence>
<keyword evidence="1" id="KW-0175">Coiled coil</keyword>
<organism evidence="3 4">
    <name type="scientific">Candidatus Danuiimicrobium aquiferis</name>
    <dbReference type="NCBI Taxonomy" id="1801832"/>
    <lineage>
        <taxon>Bacteria</taxon>
        <taxon>Pseudomonadati</taxon>
        <taxon>Candidatus Omnitrophota</taxon>
        <taxon>Candidatus Danuiimicrobium</taxon>
    </lineage>
</organism>
<proteinExistence type="predicted"/>
<keyword evidence="2" id="KW-0812">Transmembrane</keyword>
<dbReference type="Proteomes" id="UP000178187">
    <property type="component" value="Unassembled WGS sequence"/>
</dbReference>